<accession>A0ACC2FH13</accession>
<evidence type="ECO:0000313" key="1">
    <source>
        <dbReference type="EMBL" id="KAJ7990627.1"/>
    </source>
</evidence>
<protein>
    <submittedName>
        <fullName evidence="1">Uncharacterized protein</fullName>
    </submittedName>
</protein>
<evidence type="ECO:0000313" key="2">
    <source>
        <dbReference type="Proteomes" id="UP001157502"/>
    </source>
</evidence>
<proteinExistence type="predicted"/>
<sequence>MKASGRCRRVAMETSKGSSYSLVLVSGTTVMSRSVIPPHDAGATAPEALSLLHRRLLMAEEQAEALIRDMDSLGVSSEQILGRTEGDLIQRPVSPLKMHRVLREPGVEGLLWRQCEALVSRVCRIESILQTLKLATFRFSTERELDPAHSAHLKEQLSTLQRESEEEQRASGRELMILRDQLYQAYLDRDKAQGEVQRLGEALEVATASKMDVALAAEALKTAKFQMSEKLVQLKDQMYQESARSLENEKSNRALLQRVEEMERVVECERRQAQIVQAKCHALNSDGQATRRRLLEEKDRAHRLQEQCEQLKGQAEVKDSFVLELTGELKCVRQALQKQQQGTNRLVKDLGDLKTAADQVQALNNQLECQCSELTFGLHCLTVENSKLQTEYQTERSRISRHLEEQELRLEAARRNIQAELQGALSDNVKLKEELDTLKVDHNHLLQSSTVAQEKATAQQKLLECAIKTLRGELTTALQEGEVIRQDRDSANSEMCTMVTKLESEKSSLIKQLSKVKLNVVAYQKQEEENMRLMGKMAALEHQQEAQQQVEQMLKELIDSKNKLAYEKGSLQTQVDQLQEEVRELKVARAESVQQRKRSSVLKNKYTQTLTCYELEAQLRQAQWELTSAVTARNEALMDSQALRGQLDQLLDQHKEKLSEFEGRLGVSKHGGGNGTQTLESILATHSRLQHNTETLQQELGGREQELVTLRRDRLQDRREIQRLQLELEKLQDIMTTTHDETNKMLEPLQKAMDVTRLDNKKIAQSLKQAMVANSALQANMDQARHQHQNNSKLRESELLEARAEINRLSECLGTMTLHVKKERDLAKKLSQREISELRKALEDSSLRSGDLFRANRELREKVSKLEKLVSNQKARLRNHKTQLQQHLDNRAALGNSKTLKDMEAEIKSLEVLKDTSQKNLESHLIQKGELEAERELRCAMQKKCQRLEKTIKKLLESRDKAEQKLKEVSLESQQISANLEEAHSWFHLKFNSLKKDGVPERFYRGTEPPETEPLETEPPAPESIKGPEHLSCHSNEKIRCDSKSQEPPGLERWTATMRRWETKRESARIAQRYKPGAPHSLTQSH</sequence>
<dbReference type="Proteomes" id="UP001157502">
    <property type="component" value="Chromosome 28"/>
</dbReference>
<organism evidence="1 2">
    <name type="scientific">Dallia pectoralis</name>
    <name type="common">Alaska blackfish</name>
    <dbReference type="NCBI Taxonomy" id="75939"/>
    <lineage>
        <taxon>Eukaryota</taxon>
        <taxon>Metazoa</taxon>
        <taxon>Chordata</taxon>
        <taxon>Craniata</taxon>
        <taxon>Vertebrata</taxon>
        <taxon>Euteleostomi</taxon>
        <taxon>Actinopterygii</taxon>
        <taxon>Neopterygii</taxon>
        <taxon>Teleostei</taxon>
        <taxon>Protacanthopterygii</taxon>
        <taxon>Esociformes</taxon>
        <taxon>Umbridae</taxon>
        <taxon>Dallia</taxon>
    </lineage>
</organism>
<comment type="caution">
    <text evidence="1">The sequence shown here is derived from an EMBL/GenBank/DDBJ whole genome shotgun (WGS) entry which is preliminary data.</text>
</comment>
<reference evidence="1" key="1">
    <citation type="submission" date="2021-05" db="EMBL/GenBank/DDBJ databases">
        <authorList>
            <person name="Pan Q."/>
            <person name="Jouanno E."/>
            <person name="Zahm M."/>
            <person name="Klopp C."/>
            <person name="Cabau C."/>
            <person name="Louis A."/>
            <person name="Berthelot C."/>
            <person name="Parey E."/>
            <person name="Roest Crollius H."/>
            <person name="Montfort J."/>
            <person name="Robinson-Rechavi M."/>
            <person name="Bouchez O."/>
            <person name="Lampietro C."/>
            <person name="Lopez Roques C."/>
            <person name="Donnadieu C."/>
            <person name="Postlethwait J."/>
            <person name="Bobe J."/>
            <person name="Dillon D."/>
            <person name="Chandos A."/>
            <person name="von Hippel F."/>
            <person name="Guiguen Y."/>
        </authorList>
    </citation>
    <scope>NUCLEOTIDE SEQUENCE</scope>
    <source>
        <strain evidence="1">YG-Jan2019</strain>
    </source>
</reference>
<dbReference type="EMBL" id="CM055755">
    <property type="protein sequence ID" value="KAJ7990627.1"/>
    <property type="molecule type" value="Genomic_DNA"/>
</dbReference>
<name>A0ACC2FH13_DALPE</name>
<keyword evidence="2" id="KW-1185">Reference proteome</keyword>
<gene>
    <name evidence="1" type="ORF">DPEC_G00302350</name>
</gene>